<dbReference type="Proteomes" id="UP000277671">
    <property type="component" value="Unassembled WGS sequence"/>
</dbReference>
<protein>
    <submittedName>
        <fullName evidence="2">Uncharacterized protein</fullName>
    </submittedName>
</protein>
<keyword evidence="3" id="KW-1185">Reference proteome</keyword>
<gene>
    <name evidence="2" type="ORF">BDK92_0944</name>
</gene>
<dbReference type="EMBL" id="RBKT01000001">
    <property type="protein sequence ID" value="RKR86686.1"/>
    <property type="molecule type" value="Genomic_DNA"/>
</dbReference>
<evidence type="ECO:0000256" key="1">
    <source>
        <dbReference type="SAM" id="MobiDB-lite"/>
    </source>
</evidence>
<sequence>MHAHDAWWDALSPQLRDRIDELLCARRLIAAVVLLRREGGLQPPPGLYQAQDLLIERRAELDRRGLVEPEPPLPTTAQLIEKTAAITAPVVAVEALWDGDTQGWYVDLVAIVRRPGRHHGRFDEVPLTALRHGGDIRLFNGQVPPWPEARRATEQGRAVAQHVGVPFHLTSPEAPDVDLPRWRDTQPT</sequence>
<organism evidence="2 3">
    <name type="scientific">Micromonospora pisi</name>
    <dbReference type="NCBI Taxonomy" id="589240"/>
    <lineage>
        <taxon>Bacteria</taxon>
        <taxon>Bacillati</taxon>
        <taxon>Actinomycetota</taxon>
        <taxon>Actinomycetes</taxon>
        <taxon>Micromonosporales</taxon>
        <taxon>Micromonosporaceae</taxon>
        <taxon>Micromonospora</taxon>
    </lineage>
</organism>
<feature type="region of interest" description="Disordered" evidence="1">
    <location>
        <begin position="164"/>
        <end position="188"/>
    </location>
</feature>
<feature type="compositionally biased region" description="Basic and acidic residues" evidence="1">
    <location>
        <begin position="178"/>
        <end position="188"/>
    </location>
</feature>
<evidence type="ECO:0000313" key="3">
    <source>
        <dbReference type="Proteomes" id="UP000277671"/>
    </source>
</evidence>
<evidence type="ECO:0000313" key="2">
    <source>
        <dbReference type="EMBL" id="RKR86686.1"/>
    </source>
</evidence>
<accession>A0A495JCE6</accession>
<reference evidence="2 3" key="1">
    <citation type="submission" date="2018-10" db="EMBL/GenBank/DDBJ databases">
        <title>Sequencing the genomes of 1000 actinobacteria strains.</title>
        <authorList>
            <person name="Klenk H.-P."/>
        </authorList>
    </citation>
    <scope>NUCLEOTIDE SEQUENCE [LARGE SCALE GENOMIC DNA]</scope>
    <source>
        <strain evidence="2 3">DSM 45175</strain>
    </source>
</reference>
<comment type="caution">
    <text evidence="2">The sequence shown here is derived from an EMBL/GenBank/DDBJ whole genome shotgun (WGS) entry which is preliminary data.</text>
</comment>
<dbReference type="AlphaFoldDB" id="A0A495JCE6"/>
<proteinExistence type="predicted"/>
<name>A0A495JCE6_9ACTN</name>